<name>A0A840BI28_9RHOO</name>
<keyword evidence="7" id="KW-1015">Disulfide bond</keyword>
<dbReference type="InterPro" id="IPR050924">
    <property type="entry name" value="Peroxiredoxin_BCP/PrxQ"/>
</dbReference>
<sequence length="179" mass="19572">MRNLRGWLRMLACVFACAGAMLPAWAEAPVVGKPAPDFRLPDQDGKLHSLADFRGSWVVLYFYPKNDTPGCTTEACSFRDGYAQIRALGAEVVGVSVDDTASHLAFSKKHKLPFTLLADADGAVADRYGALTNLALIKFAKRQTFLIDPQGVLRQSWLKVDPDTHAAEVVAALRTLNPR</sequence>
<evidence type="ECO:0000313" key="15">
    <source>
        <dbReference type="EMBL" id="MBB4012640.1"/>
    </source>
</evidence>
<comment type="caution">
    <text evidence="15">The sequence shown here is derived from an EMBL/GenBank/DDBJ whole genome shotgun (WGS) entry which is preliminary data.</text>
</comment>
<evidence type="ECO:0000256" key="5">
    <source>
        <dbReference type="ARBA" id="ARBA00022862"/>
    </source>
</evidence>
<dbReference type="Proteomes" id="UP000561045">
    <property type="component" value="Unassembled WGS sequence"/>
</dbReference>
<keyword evidence="8" id="KW-0676">Redox-active center</keyword>
<comment type="function">
    <text evidence="1">Thiol-specific peroxidase that catalyzes the reduction of hydrogen peroxide and organic hydroperoxides to water and alcohols, respectively. Plays a role in cell protection against oxidative stress by detoxifying peroxides and as sensor of hydrogen peroxide-mediated signaling events.</text>
</comment>
<keyword evidence="6 15" id="KW-0560">Oxidoreductase</keyword>
<dbReference type="FunFam" id="3.40.30.10:FF:000007">
    <property type="entry name" value="Thioredoxin-dependent thiol peroxidase"/>
    <property type="match status" value="1"/>
</dbReference>
<evidence type="ECO:0000256" key="13">
    <source>
        <dbReference type="SAM" id="SignalP"/>
    </source>
</evidence>
<dbReference type="EMBL" id="JACIET010000001">
    <property type="protein sequence ID" value="MBB4012640.1"/>
    <property type="molecule type" value="Genomic_DNA"/>
</dbReference>
<evidence type="ECO:0000256" key="8">
    <source>
        <dbReference type="ARBA" id="ARBA00023284"/>
    </source>
</evidence>
<comment type="similarity">
    <text evidence="10">Belongs to the peroxiredoxin family. BCP/PrxQ subfamily.</text>
</comment>
<dbReference type="InterPro" id="IPR000866">
    <property type="entry name" value="AhpC/TSA"/>
</dbReference>
<evidence type="ECO:0000256" key="2">
    <source>
        <dbReference type="ARBA" id="ARBA00011245"/>
    </source>
</evidence>
<evidence type="ECO:0000256" key="1">
    <source>
        <dbReference type="ARBA" id="ARBA00003330"/>
    </source>
</evidence>
<dbReference type="AlphaFoldDB" id="A0A840BI28"/>
<feature type="chain" id="PRO_5032420123" description="thioredoxin-dependent peroxiredoxin" evidence="13">
    <location>
        <begin position="27"/>
        <end position="179"/>
    </location>
</feature>
<keyword evidence="4 15" id="KW-0575">Peroxidase</keyword>
<evidence type="ECO:0000256" key="9">
    <source>
        <dbReference type="ARBA" id="ARBA00032824"/>
    </source>
</evidence>
<gene>
    <name evidence="15" type="ORF">GGR36_001948</name>
</gene>
<dbReference type="Gene3D" id="3.40.30.10">
    <property type="entry name" value="Glutaredoxin"/>
    <property type="match status" value="1"/>
</dbReference>
<evidence type="ECO:0000256" key="7">
    <source>
        <dbReference type="ARBA" id="ARBA00023157"/>
    </source>
</evidence>
<evidence type="ECO:0000256" key="4">
    <source>
        <dbReference type="ARBA" id="ARBA00022559"/>
    </source>
</evidence>
<reference evidence="15 16" key="1">
    <citation type="submission" date="2020-08" db="EMBL/GenBank/DDBJ databases">
        <title>Genomic Encyclopedia of Type Strains, Phase IV (KMG-IV): sequencing the most valuable type-strain genomes for metagenomic binning, comparative biology and taxonomic classification.</title>
        <authorList>
            <person name="Goeker M."/>
        </authorList>
    </citation>
    <scope>NUCLEOTIDE SEQUENCE [LARGE SCALE GENOMIC DNA]</scope>
    <source>
        <strain evidence="15 16">DSM 106739</strain>
    </source>
</reference>
<evidence type="ECO:0000256" key="3">
    <source>
        <dbReference type="ARBA" id="ARBA00013017"/>
    </source>
</evidence>
<dbReference type="EC" id="1.11.1.24" evidence="3"/>
<keyword evidence="16" id="KW-1185">Reference proteome</keyword>
<dbReference type="CDD" id="cd03017">
    <property type="entry name" value="PRX_BCP"/>
    <property type="match status" value="1"/>
</dbReference>
<dbReference type="InterPro" id="IPR013766">
    <property type="entry name" value="Thioredoxin_domain"/>
</dbReference>
<feature type="domain" description="Thioredoxin" evidence="14">
    <location>
        <begin position="29"/>
        <end position="178"/>
    </location>
</feature>
<comment type="subunit">
    <text evidence="2">Monomer.</text>
</comment>
<accession>A0A840BI28</accession>
<evidence type="ECO:0000313" key="16">
    <source>
        <dbReference type="Proteomes" id="UP000561045"/>
    </source>
</evidence>
<dbReference type="GO" id="GO:0008379">
    <property type="term" value="F:thioredoxin peroxidase activity"/>
    <property type="evidence" value="ECO:0007669"/>
    <property type="project" value="TreeGrafter"/>
</dbReference>
<dbReference type="SUPFAM" id="SSF52833">
    <property type="entry name" value="Thioredoxin-like"/>
    <property type="match status" value="1"/>
</dbReference>
<proteinExistence type="inferred from homology"/>
<dbReference type="PANTHER" id="PTHR42801:SF4">
    <property type="entry name" value="AHPC_TSA FAMILY PROTEIN"/>
    <property type="match status" value="1"/>
</dbReference>
<keyword evidence="5" id="KW-0049">Antioxidant</keyword>
<dbReference type="InterPro" id="IPR036249">
    <property type="entry name" value="Thioredoxin-like_sf"/>
</dbReference>
<dbReference type="GO" id="GO:0034599">
    <property type="term" value="P:cellular response to oxidative stress"/>
    <property type="evidence" value="ECO:0007669"/>
    <property type="project" value="TreeGrafter"/>
</dbReference>
<organism evidence="15 16">
    <name type="scientific">Niveibacterium umoris</name>
    <dbReference type="NCBI Taxonomy" id="1193620"/>
    <lineage>
        <taxon>Bacteria</taxon>
        <taxon>Pseudomonadati</taxon>
        <taxon>Pseudomonadota</taxon>
        <taxon>Betaproteobacteria</taxon>
        <taxon>Rhodocyclales</taxon>
        <taxon>Rhodocyclaceae</taxon>
        <taxon>Niveibacterium</taxon>
    </lineage>
</organism>
<comment type="catalytic activity">
    <reaction evidence="12">
        <text>a hydroperoxide + [thioredoxin]-dithiol = an alcohol + [thioredoxin]-disulfide + H2O</text>
        <dbReference type="Rhea" id="RHEA:62620"/>
        <dbReference type="Rhea" id="RHEA-COMP:10698"/>
        <dbReference type="Rhea" id="RHEA-COMP:10700"/>
        <dbReference type="ChEBI" id="CHEBI:15377"/>
        <dbReference type="ChEBI" id="CHEBI:29950"/>
        <dbReference type="ChEBI" id="CHEBI:30879"/>
        <dbReference type="ChEBI" id="CHEBI:35924"/>
        <dbReference type="ChEBI" id="CHEBI:50058"/>
        <dbReference type="EC" id="1.11.1.24"/>
    </reaction>
</comment>
<keyword evidence="13" id="KW-0732">Signal</keyword>
<dbReference type="RefSeq" id="WP_183634427.1">
    <property type="nucleotide sequence ID" value="NZ_BAABLE010000011.1"/>
</dbReference>
<dbReference type="PANTHER" id="PTHR42801">
    <property type="entry name" value="THIOREDOXIN-DEPENDENT PEROXIDE REDUCTASE"/>
    <property type="match status" value="1"/>
</dbReference>
<dbReference type="Pfam" id="PF00578">
    <property type="entry name" value="AhpC-TSA"/>
    <property type="match status" value="1"/>
</dbReference>
<evidence type="ECO:0000256" key="10">
    <source>
        <dbReference type="ARBA" id="ARBA00038489"/>
    </source>
</evidence>
<dbReference type="GO" id="GO:0045454">
    <property type="term" value="P:cell redox homeostasis"/>
    <property type="evidence" value="ECO:0007669"/>
    <property type="project" value="TreeGrafter"/>
</dbReference>
<dbReference type="GO" id="GO:0005737">
    <property type="term" value="C:cytoplasm"/>
    <property type="evidence" value="ECO:0007669"/>
    <property type="project" value="TreeGrafter"/>
</dbReference>
<feature type="signal peptide" evidence="13">
    <location>
        <begin position="1"/>
        <end position="26"/>
    </location>
</feature>
<protein>
    <recommendedName>
        <fullName evidence="3">thioredoxin-dependent peroxiredoxin</fullName>
        <ecNumber evidence="3">1.11.1.24</ecNumber>
    </recommendedName>
    <alternativeName>
        <fullName evidence="9">Thioredoxin peroxidase</fullName>
    </alternativeName>
    <alternativeName>
        <fullName evidence="11">Thioredoxin-dependent peroxiredoxin Bcp</fullName>
    </alternativeName>
</protein>
<evidence type="ECO:0000256" key="12">
    <source>
        <dbReference type="ARBA" id="ARBA00049091"/>
    </source>
</evidence>
<evidence type="ECO:0000256" key="6">
    <source>
        <dbReference type="ARBA" id="ARBA00023002"/>
    </source>
</evidence>
<evidence type="ECO:0000259" key="14">
    <source>
        <dbReference type="PROSITE" id="PS51352"/>
    </source>
</evidence>
<evidence type="ECO:0000256" key="11">
    <source>
        <dbReference type="ARBA" id="ARBA00042639"/>
    </source>
</evidence>
<dbReference type="PROSITE" id="PS51352">
    <property type="entry name" value="THIOREDOXIN_2"/>
    <property type="match status" value="1"/>
</dbReference>